<accession>A0A081MZT1</accession>
<evidence type="ECO:0000259" key="1">
    <source>
        <dbReference type="Pfam" id="PF02492"/>
    </source>
</evidence>
<proteinExistence type="predicted"/>
<dbReference type="EMBL" id="JOKG01000006">
    <property type="protein sequence ID" value="KEQ11704.1"/>
    <property type="molecule type" value="Genomic_DNA"/>
</dbReference>
<feature type="domain" description="CobW/HypB/UreG nucleotide-binding" evidence="1">
    <location>
        <begin position="6"/>
        <end position="168"/>
    </location>
</feature>
<dbReference type="InterPro" id="IPR051316">
    <property type="entry name" value="Zinc-reg_GTPase_activator"/>
</dbReference>
<protein>
    <submittedName>
        <fullName evidence="2">GTPase</fullName>
    </submittedName>
</protein>
<dbReference type="Pfam" id="PF02492">
    <property type="entry name" value="cobW"/>
    <property type="match status" value="1"/>
</dbReference>
<name>A0A081MZT1_9GAMM</name>
<dbReference type="Gene3D" id="3.40.50.300">
    <property type="entry name" value="P-loop containing nucleotide triphosphate hydrolases"/>
    <property type="match status" value="1"/>
</dbReference>
<keyword evidence="3" id="KW-1185">Reference proteome</keyword>
<evidence type="ECO:0000313" key="3">
    <source>
        <dbReference type="Proteomes" id="UP000028006"/>
    </source>
</evidence>
<dbReference type="Proteomes" id="UP000028006">
    <property type="component" value="Unassembled WGS sequence"/>
</dbReference>
<sequence>MDKKIPVTLITGFLGAGKTTAILHLLKQKPEHETWGVLVNEFGEIGIDGAMMKGKGAVVREVPGGCMCCVAGLPMQIGLNMLIARSKPDRILVEPTGLGHPKQILETLTGKYYKDILELKASICLLDPRNLQDDRYLENENFTSQVAIADVLVANKTDLCTEEDRQRFEDFCPQEAKSAWVSQGALDVEWLSLPRKSHEISASSAHPHHHDMPDTASLVLEPGQRFVRKENKGQGHVSCGWLFSGSTEFSFHALFQMCNGLNADRFKAVVKTDTGPKAFNAQNGLVSVLELDECDDSRIEIINDKPLPWDEVEQFLLDNLSK</sequence>
<dbReference type="InterPro" id="IPR027417">
    <property type="entry name" value="P-loop_NTPase"/>
</dbReference>
<dbReference type="PANTHER" id="PTHR13748">
    <property type="entry name" value="COBW-RELATED"/>
    <property type="match status" value="1"/>
</dbReference>
<reference evidence="2 3" key="1">
    <citation type="submission" date="2014-06" db="EMBL/GenBank/DDBJ databases">
        <title>Whole Genome Sequences of Three Symbiotic Endozoicomonas Bacteria.</title>
        <authorList>
            <person name="Neave M.J."/>
            <person name="Apprill A."/>
            <person name="Voolstra C.R."/>
        </authorList>
    </citation>
    <scope>NUCLEOTIDE SEQUENCE [LARGE SCALE GENOMIC DNA]</scope>
    <source>
        <strain evidence="2 3">LMG 24815</strain>
    </source>
</reference>
<dbReference type="eggNOG" id="COG0523">
    <property type="taxonomic scope" value="Bacteria"/>
</dbReference>
<dbReference type="RefSeq" id="WP_034879454.1">
    <property type="nucleotide sequence ID" value="NZ_JOKG01000006.1"/>
</dbReference>
<dbReference type="PANTHER" id="PTHR13748:SF46">
    <property type="entry name" value="ZINC CHAPERONE YEIR"/>
    <property type="match status" value="1"/>
</dbReference>
<dbReference type="AlphaFoldDB" id="A0A081MZT1"/>
<dbReference type="InterPro" id="IPR003495">
    <property type="entry name" value="CobW/HypB/UreG_nucleotide-bd"/>
</dbReference>
<dbReference type="SUPFAM" id="SSF52540">
    <property type="entry name" value="P-loop containing nucleoside triphosphate hydrolases"/>
    <property type="match status" value="1"/>
</dbReference>
<dbReference type="CDD" id="cd03112">
    <property type="entry name" value="CobW-like"/>
    <property type="match status" value="1"/>
</dbReference>
<gene>
    <name evidence="2" type="ORF">GZ77_24655</name>
</gene>
<evidence type="ECO:0000313" key="2">
    <source>
        <dbReference type="EMBL" id="KEQ11704.1"/>
    </source>
</evidence>
<comment type="caution">
    <text evidence="2">The sequence shown here is derived from an EMBL/GenBank/DDBJ whole genome shotgun (WGS) entry which is preliminary data.</text>
</comment>
<dbReference type="GO" id="GO:0005737">
    <property type="term" value="C:cytoplasm"/>
    <property type="evidence" value="ECO:0007669"/>
    <property type="project" value="TreeGrafter"/>
</dbReference>
<organism evidence="2 3">
    <name type="scientific">Endozoicomonas montiporae</name>
    <dbReference type="NCBI Taxonomy" id="1027273"/>
    <lineage>
        <taxon>Bacteria</taxon>
        <taxon>Pseudomonadati</taxon>
        <taxon>Pseudomonadota</taxon>
        <taxon>Gammaproteobacteria</taxon>
        <taxon>Oceanospirillales</taxon>
        <taxon>Endozoicomonadaceae</taxon>
        <taxon>Endozoicomonas</taxon>
    </lineage>
</organism>